<protein>
    <submittedName>
        <fullName evidence="1">Uncharacterized protein</fullName>
    </submittedName>
</protein>
<dbReference type="EMBL" id="RIBW01000018">
    <property type="protein sequence ID" value="RUL97054.1"/>
    <property type="molecule type" value="Genomic_DNA"/>
</dbReference>
<dbReference type="AlphaFoldDB" id="A0A3S0SNK8"/>
<sequence length="74" mass="7798">MDAGGLAVLVIMPPSEGRLGIDGTVLFGKYHGQLGLGDFEFGFDLAALGGLNAGVQLSAQFLDLLFDHRHLLDV</sequence>
<name>A0A3S0SNK8_9HYPH</name>
<proteinExistence type="predicted"/>
<evidence type="ECO:0000313" key="2">
    <source>
        <dbReference type="Proteomes" id="UP000273611"/>
    </source>
</evidence>
<reference evidence="1 2" key="1">
    <citation type="journal article" date="2015" name="Int. J. Syst. Evol. Microbiol.">
        <title>Rhizobium anhuiense sp. nov., isolated from effective nodules of Vicia faba and Pisum sativum.</title>
        <authorList>
            <person name="Zhang Y.J."/>
            <person name="Zheng W.T."/>
            <person name="Everall I."/>
            <person name="Young J.P."/>
            <person name="Zhang X.X."/>
            <person name="Tian C.F."/>
            <person name="Sui X.H."/>
            <person name="Wang E.T."/>
            <person name="Chen W.X."/>
        </authorList>
    </citation>
    <scope>NUCLEOTIDE SEQUENCE [LARGE SCALE GENOMIC DNA]</scope>
    <source>
        <strain evidence="1 2">CCBAU 23252</strain>
    </source>
</reference>
<evidence type="ECO:0000313" key="1">
    <source>
        <dbReference type="EMBL" id="RUL97054.1"/>
    </source>
</evidence>
<organism evidence="1 2">
    <name type="scientific">Rhizobium anhuiense</name>
    <dbReference type="NCBI Taxonomy" id="1184720"/>
    <lineage>
        <taxon>Bacteria</taxon>
        <taxon>Pseudomonadati</taxon>
        <taxon>Pseudomonadota</taxon>
        <taxon>Alphaproteobacteria</taxon>
        <taxon>Hyphomicrobiales</taxon>
        <taxon>Rhizobiaceae</taxon>
        <taxon>Rhizobium/Agrobacterium group</taxon>
        <taxon>Rhizobium</taxon>
    </lineage>
</organism>
<gene>
    <name evidence="1" type="ORF">EEQ99_28650</name>
</gene>
<comment type="caution">
    <text evidence="1">The sequence shown here is derived from an EMBL/GenBank/DDBJ whole genome shotgun (WGS) entry which is preliminary data.</text>
</comment>
<accession>A0A3S0SNK8</accession>
<dbReference type="Proteomes" id="UP000273611">
    <property type="component" value="Unassembled WGS sequence"/>
</dbReference>